<dbReference type="eggNOG" id="KOG0547">
    <property type="taxonomic scope" value="Eukaryota"/>
</dbReference>
<evidence type="ECO:0000256" key="2">
    <source>
        <dbReference type="ARBA" id="ARBA00022692"/>
    </source>
</evidence>
<dbReference type="GO" id="GO:0005741">
    <property type="term" value="C:mitochondrial outer membrane"/>
    <property type="evidence" value="ECO:0007669"/>
    <property type="project" value="UniProtKB-SubCell"/>
</dbReference>
<evidence type="ECO:0000256" key="9">
    <source>
        <dbReference type="ARBA" id="ARBA00038030"/>
    </source>
</evidence>
<keyword evidence="4" id="KW-1000">Mitochondrion outer membrane</keyword>
<evidence type="ECO:0000313" key="13">
    <source>
        <dbReference type="EMBL" id="CCG81445.1"/>
    </source>
</evidence>
<dbReference type="Gene3D" id="1.25.40.10">
    <property type="entry name" value="Tetratricopeptide repeat domain"/>
    <property type="match status" value="2"/>
</dbReference>
<feature type="region of interest" description="Disordered" evidence="11">
    <location>
        <begin position="50"/>
        <end position="121"/>
    </location>
</feature>
<evidence type="ECO:0000256" key="3">
    <source>
        <dbReference type="ARBA" id="ARBA00022737"/>
    </source>
</evidence>
<feature type="transmembrane region" description="Helical" evidence="12">
    <location>
        <begin position="27"/>
        <end position="48"/>
    </location>
</feature>
<keyword evidence="3" id="KW-0677">Repeat</keyword>
<evidence type="ECO:0000256" key="11">
    <source>
        <dbReference type="SAM" id="MobiDB-lite"/>
    </source>
</evidence>
<keyword evidence="5 10" id="KW-0802">TPR repeat</keyword>
<dbReference type="VEuPathDB" id="FungiDB:TAPDE_001217"/>
<feature type="repeat" description="TPR" evidence="10">
    <location>
        <begin position="458"/>
        <end position="491"/>
    </location>
</feature>
<dbReference type="InterPro" id="IPR019734">
    <property type="entry name" value="TPR_rpt"/>
</dbReference>
<keyword evidence="13" id="KW-0675">Receptor</keyword>
<dbReference type="GO" id="GO:0045039">
    <property type="term" value="P:protein insertion into mitochondrial inner membrane"/>
    <property type="evidence" value="ECO:0007669"/>
    <property type="project" value="TreeGrafter"/>
</dbReference>
<keyword evidence="8 12" id="KW-0472">Membrane</keyword>
<evidence type="ECO:0000256" key="8">
    <source>
        <dbReference type="ARBA" id="ARBA00023136"/>
    </source>
</evidence>
<dbReference type="GO" id="GO:0030943">
    <property type="term" value="F:mitochondrion targeting sequence binding"/>
    <property type="evidence" value="ECO:0007669"/>
    <property type="project" value="TreeGrafter"/>
</dbReference>
<name>R4X7P9_TAPDE</name>
<dbReference type="Proteomes" id="UP000013776">
    <property type="component" value="Unassembled WGS sequence"/>
</dbReference>
<comment type="caution">
    <text evidence="13">The sequence shown here is derived from an EMBL/GenBank/DDBJ whole genome shotgun (WGS) entry which is preliminary data.</text>
</comment>
<dbReference type="SMART" id="SM00028">
    <property type="entry name" value="TPR"/>
    <property type="match status" value="11"/>
</dbReference>
<dbReference type="InterPro" id="IPR011990">
    <property type="entry name" value="TPR-like_helical_dom_sf"/>
</dbReference>
<evidence type="ECO:0000256" key="4">
    <source>
        <dbReference type="ARBA" id="ARBA00022787"/>
    </source>
</evidence>
<dbReference type="PANTHER" id="PTHR46208:SF1">
    <property type="entry name" value="MITOCHONDRIAL IMPORT RECEPTOR SUBUNIT TOM70"/>
    <property type="match status" value="1"/>
</dbReference>
<dbReference type="EMBL" id="CAHR02000039">
    <property type="protein sequence ID" value="CCG81445.1"/>
    <property type="molecule type" value="Genomic_DNA"/>
</dbReference>
<sequence length="611" mass="67971">MSDPLPAVIHSPSLWDRISNWSSNNKAVVYSIAGVLVVSVAGGSFYYYKKAPSQSKPPSDDIEKNPTPDTTSSESKDKKKKKKSKKHTGSTSGLATTQDVTENKEETPVLDLSSATSDEKKNHADALKKLGNTAYAKKDFKNAIEYYTKAIETVPNHIYYSNRAACYASMQEQEKVIEDTTESLRLDPSYVKALNRRALAYEAVGRHQDALLDYTASSIMDNFQNENAAGAIERLLKKIAESKAKEMLSNRSDRMPSYSFISAYLEAFRPKALPSINLVEDDQGDVHLKRALEATSSKQYKEAVTHLEKALGKSFSTPELEAIALNTSATYKFVRADVTSALTEINRSLELSPSMTNSYVKRASMHMESGDRASTLADFQKAIEINAEDPDIYYHRGQCNFILQDFSAAARDYQKSIDIDPSFVFSHIQLGVAQYKLGSTSASMSTFRRCLTKFPDSAEVFNYYGELLLDQGKFEEATDKFDTAITLERASTESNSSTTNVMPLINKALAVFQWKKDMPQAEDLCRRALMLDSESDVALATLSQFLLTQGKAKEALQYFEKSAEVARTEAEIINALSYAEATRTQLEVERKYPDLAQKMANMAQAAAQQAR</sequence>
<keyword evidence="14" id="KW-1185">Reference proteome</keyword>
<dbReference type="AlphaFoldDB" id="R4X7P9"/>
<dbReference type="PANTHER" id="PTHR46208">
    <property type="entry name" value="MITOCHONDRIAL IMPORT RECEPTOR SUBUNIT TOM70"/>
    <property type="match status" value="1"/>
</dbReference>
<evidence type="ECO:0000256" key="12">
    <source>
        <dbReference type="SAM" id="Phobius"/>
    </source>
</evidence>
<feature type="repeat" description="TPR" evidence="10">
    <location>
        <begin position="124"/>
        <end position="157"/>
    </location>
</feature>
<evidence type="ECO:0000256" key="5">
    <source>
        <dbReference type="ARBA" id="ARBA00022803"/>
    </source>
</evidence>
<feature type="repeat" description="TPR" evidence="10">
    <location>
        <begin position="390"/>
        <end position="423"/>
    </location>
</feature>
<dbReference type="PROSITE" id="PS50293">
    <property type="entry name" value="TPR_REGION"/>
    <property type="match status" value="1"/>
</dbReference>
<dbReference type="OrthoDB" id="2942533at2759"/>
<protein>
    <submittedName>
        <fullName evidence="13">Mitochondrial import receptor subunit tom-70</fullName>
    </submittedName>
</protein>
<dbReference type="GO" id="GO:0008320">
    <property type="term" value="F:protein transmembrane transporter activity"/>
    <property type="evidence" value="ECO:0007669"/>
    <property type="project" value="TreeGrafter"/>
</dbReference>
<keyword evidence="7" id="KW-0496">Mitochondrion</keyword>
<evidence type="ECO:0000256" key="10">
    <source>
        <dbReference type="PROSITE-ProRule" id="PRU00339"/>
    </source>
</evidence>
<dbReference type="STRING" id="1097556.R4X7P9"/>
<dbReference type="Pfam" id="PF13432">
    <property type="entry name" value="TPR_16"/>
    <property type="match status" value="2"/>
</dbReference>
<gene>
    <name evidence="13" type="ORF">TAPDE_001217</name>
</gene>
<comment type="subcellular location">
    <subcellularLocation>
        <location evidence="1">Mitochondrion outer membrane</location>
        <topology evidence="1">Single-pass membrane protein</topology>
    </subcellularLocation>
</comment>
<dbReference type="PROSITE" id="PS50005">
    <property type="entry name" value="TPR"/>
    <property type="match status" value="4"/>
</dbReference>
<accession>R4X7P9</accession>
<feature type="repeat" description="TPR" evidence="10">
    <location>
        <begin position="356"/>
        <end position="389"/>
    </location>
</feature>
<reference evidence="13 14" key="1">
    <citation type="journal article" date="2013" name="MBio">
        <title>Genome sequencing of the plant pathogen Taphrina deformans, the causal agent of peach leaf curl.</title>
        <authorList>
            <person name="Cisse O.H."/>
            <person name="Almeida J.M.G.C.F."/>
            <person name="Fonseca A."/>
            <person name="Kumar A.A."/>
            <person name="Salojaervi J."/>
            <person name="Overmyer K."/>
            <person name="Hauser P.M."/>
            <person name="Pagni M."/>
        </authorList>
    </citation>
    <scope>NUCLEOTIDE SEQUENCE [LARGE SCALE GENOMIC DNA]</scope>
    <source>
        <strain evidence="14">PYCC 5710 / ATCC 11124 / CBS 356.35 / IMI 108563 / JCM 9778 / NBRC 8474</strain>
    </source>
</reference>
<dbReference type="Pfam" id="PF00515">
    <property type="entry name" value="TPR_1"/>
    <property type="match status" value="1"/>
</dbReference>
<evidence type="ECO:0000256" key="6">
    <source>
        <dbReference type="ARBA" id="ARBA00022989"/>
    </source>
</evidence>
<comment type="similarity">
    <text evidence="9">Belongs to the Tom70 family.</text>
</comment>
<proteinExistence type="inferred from homology"/>
<evidence type="ECO:0000313" key="14">
    <source>
        <dbReference type="Proteomes" id="UP000013776"/>
    </source>
</evidence>
<organism evidence="13 14">
    <name type="scientific">Taphrina deformans (strain PYCC 5710 / ATCC 11124 / CBS 356.35 / IMI 108563 / JCM 9778 / NBRC 8474)</name>
    <name type="common">Peach leaf curl fungus</name>
    <name type="synonym">Lalaria deformans</name>
    <dbReference type="NCBI Taxonomy" id="1097556"/>
    <lineage>
        <taxon>Eukaryota</taxon>
        <taxon>Fungi</taxon>
        <taxon>Dikarya</taxon>
        <taxon>Ascomycota</taxon>
        <taxon>Taphrinomycotina</taxon>
        <taxon>Taphrinomycetes</taxon>
        <taxon>Taphrinales</taxon>
        <taxon>Taphrinaceae</taxon>
        <taxon>Taphrina</taxon>
    </lineage>
</organism>
<feature type="compositionally biased region" description="Basic residues" evidence="11">
    <location>
        <begin position="78"/>
        <end position="88"/>
    </location>
</feature>
<keyword evidence="6 12" id="KW-1133">Transmembrane helix</keyword>
<evidence type="ECO:0000256" key="7">
    <source>
        <dbReference type="ARBA" id="ARBA00023128"/>
    </source>
</evidence>
<evidence type="ECO:0000256" key="1">
    <source>
        <dbReference type="ARBA" id="ARBA00004572"/>
    </source>
</evidence>
<keyword evidence="2 12" id="KW-0812">Transmembrane</keyword>
<dbReference type="GO" id="GO:0030150">
    <property type="term" value="P:protein import into mitochondrial matrix"/>
    <property type="evidence" value="ECO:0007669"/>
    <property type="project" value="TreeGrafter"/>
</dbReference>
<dbReference type="SUPFAM" id="SSF48452">
    <property type="entry name" value="TPR-like"/>
    <property type="match status" value="2"/>
</dbReference>